<keyword evidence="3" id="KW-1185">Reference proteome</keyword>
<organism evidence="2 3">
    <name type="scientific">Aspergillus saccharolyticus JOP 1030-1</name>
    <dbReference type="NCBI Taxonomy" id="1450539"/>
    <lineage>
        <taxon>Eukaryota</taxon>
        <taxon>Fungi</taxon>
        <taxon>Dikarya</taxon>
        <taxon>Ascomycota</taxon>
        <taxon>Pezizomycotina</taxon>
        <taxon>Eurotiomycetes</taxon>
        <taxon>Eurotiomycetidae</taxon>
        <taxon>Eurotiales</taxon>
        <taxon>Aspergillaceae</taxon>
        <taxon>Aspergillus</taxon>
        <taxon>Aspergillus subgen. Circumdati</taxon>
    </lineage>
</organism>
<feature type="compositionally biased region" description="Low complexity" evidence="1">
    <location>
        <begin position="343"/>
        <end position="353"/>
    </location>
</feature>
<evidence type="ECO:0000313" key="3">
    <source>
        <dbReference type="Proteomes" id="UP000248349"/>
    </source>
</evidence>
<proteinExistence type="predicted"/>
<feature type="compositionally biased region" description="Polar residues" evidence="1">
    <location>
        <begin position="12"/>
        <end position="24"/>
    </location>
</feature>
<dbReference type="GeneID" id="37080457"/>
<feature type="region of interest" description="Disordered" evidence="1">
    <location>
        <begin position="154"/>
        <end position="176"/>
    </location>
</feature>
<gene>
    <name evidence="2" type="ORF">BP01DRAFT_416957</name>
</gene>
<feature type="compositionally biased region" description="Low complexity" evidence="1">
    <location>
        <begin position="381"/>
        <end position="391"/>
    </location>
</feature>
<dbReference type="STRING" id="1450539.A0A318ZJL3"/>
<evidence type="ECO:0000256" key="1">
    <source>
        <dbReference type="SAM" id="MobiDB-lite"/>
    </source>
</evidence>
<dbReference type="EMBL" id="KZ821240">
    <property type="protein sequence ID" value="PYH43950.1"/>
    <property type="molecule type" value="Genomic_DNA"/>
</dbReference>
<feature type="compositionally biased region" description="Low complexity" evidence="1">
    <location>
        <begin position="35"/>
        <end position="47"/>
    </location>
</feature>
<dbReference type="AlphaFoldDB" id="A0A318ZJL3"/>
<feature type="region of interest" description="Disordered" evidence="1">
    <location>
        <begin position="301"/>
        <end position="417"/>
    </location>
</feature>
<protein>
    <submittedName>
        <fullName evidence="2">Uncharacterized protein</fullName>
    </submittedName>
</protein>
<evidence type="ECO:0000313" key="2">
    <source>
        <dbReference type="EMBL" id="PYH43950.1"/>
    </source>
</evidence>
<dbReference type="Proteomes" id="UP000248349">
    <property type="component" value="Unassembled WGS sequence"/>
</dbReference>
<accession>A0A318ZJL3</accession>
<dbReference type="OrthoDB" id="5374569at2759"/>
<reference evidence="2 3" key="1">
    <citation type="submission" date="2016-12" db="EMBL/GenBank/DDBJ databases">
        <title>The genomes of Aspergillus section Nigri reveals drivers in fungal speciation.</title>
        <authorList>
            <consortium name="DOE Joint Genome Institute"/>
            <person name="Vesth T.C."/>
            <person name="Nybo J."/>
            <person name="Theobald S."/>
            <person name="Brandl J."/>
            <person name="Frisvad J.C."/>
            <person name="Nielsen K.F."/>
            <person name="Lyhne E.K."/>
            <person name="Kogle M.E."/>
            <person name="Kuo A."/>
            <person name="Riley R."/>
            <person name="Clum A."/>
            <person name="Nolan M."/>
            <person name="Lipzen A."/>
            <person name="Salamov A."/>
            <person name="Henrissat B."/>
            <person name="Wiebenga A."/>
            <person name="De Vries R.P."/>
            <person name="Grigoriev I.V."/>
            <person name="Mortensen U.H."/>
            <person name="Andersen M.R."/>
            <person name="Baker S.E."/>
        </authorList>
    </citation>
    <scope>NUCLEOTIDE SEQUENCE [LARGE SCALE GENOMIC DNA]</scope>
    <source>
        <strain evidence="2 3">JOP 1030-1</strain>
    </source>
</reference>
<name>A0A318ZJL3_9EURO</name>
<dbReference type="RefSeq" id="XP_025429932.1">
    <property type="nucleotide sequence ID" value="XM_025579228.1"/>
</dbReference>
<sequence>MPRTLPWLLDTPASSTRAPSSRDFTPQPRRAGTTSSSAAAAAPPSSAKKNALNPITTPPGSGGSRAHRRDFLRSSPTPPSSPIHRCPSEEYLIPGLQNDDIYMMVEDEFYAVAQTFTQHLHYAEYVRRKKEVKALQRQQQQEQLLRQAGNGSAIGDLVRRPTDGVTPVSEESKKKEAREVLSARQKEGLETMVAGGGRVVVSSDGEDDEVDDAWVGTSLHELMVSPRKNRSLVGMQGIRSSTRAAAGLVAQAREGFRGDGAGAGAGVGVRFEQVENVVNVEDNDEETASEDDDDLDVHVHVKQTDRRQPPPTHHATSSKARKTPPYKGTINPDTKKAQSINATTTTSTYRTPTPKAMKSKRRLFFDDWDELPEPPPQPNIQVQSRQSSSSSETPPPRTIDPQAKKKTRLNEVPTFLL</sequence>
<feature type="region of interest" description="Disordered" evidence="1">
    <location>
        <begin position="1"/>
        <end position="88"/>
    </location>
</feature>